<dbReference type="PANTHER" id="PTHR42792">
    <property type="entry name" value="FLAGELLIN"/>
    <property type="match status" value="1"/>
</dbReference>
<dbReference type="GO" id="GO:0005198">
    <property type="term" value="F:structural molecule activity"/>
    <property type="evidence" value="ECO:0007669"/>
    <property type="project" value="InterPro"/>
</dbReference>
<keyword evidence="1" id="KW-0282">Flagellum</keyword>
<dbReference type="GO" id="GO:0009288">
    <property type="term" value="C:bacterial-type flagellum"/>
    <property type="evidence" value="ECO:0007669"/>
    <property type="project" value="InterPro"/>
</dbReference>
<reference evidence="1 2" key="1">
    <citation type="submission" date="2014-01" db="EMBL/GenBank/DDBJ databases">
        <title>Development of a Comparative Genomic Fingerprinting Assay for High Resolution Genotyping of Arcobacter butzleri.</title>
        <authorList>
            <person name="Webb A.L."/>
            <person name="Inglis G.D."/>
            <person name="Kruczkiewicz P."/>
            <person name="Selinger L.B."/>
            <person name="Taboada E.N."/>
        </authorList>
    </citation>
    <scope>NUCLEOTIDE SEQUENCE [LARGE SCALE GENOMIC DNA]</scope>
    <source>
        <strain evidence="1 2">L348</strain>
    </source>
</reference>
<dbReference type="SUPFAM" id="SSF64518">
    <property type="entry name" value="Phase 1 flagellin"/>
    <property type="match status" value="1"/>
</dbReference>
<dbReference type="PATRIC" id="fig|1447256.3.peg.876"/>
<name>A0A0G9K5K7_9BACT</name>
<gene>
    <name evidence="1" type="ORF">AA20_04515</name>
</gene>
<dbReference type="PANTHER" id="PTHR42792:SF1">
    <property type="entry name" value="FLAGELLAR HOOK-ASSOCIATED PROTEIN 3"/>
    <property type="match status" value="1"/>
</dbReference>
<proteinExistence type="predicted"/>
<dbReference type="EMBL" id="JAIQ01000075">
    <property type="protein sequence ID" value="KLE01095.1"/>
    <property type="molecule type" value="Genomic_DNA"/>
</dbReference>
<dbReference type="InterPro" id="IPR001492">
    <property type="entry name" value="Flagellin"/>
</dbReference>
<protein>
    <submittedName>
        <fullName evidence="1">Flagellar hook-associated protein FlgL</fullName>
    </submittedName>
</protein>
<keyword evidence="1" id="KW-0969">Cilium</keyword>
<organism evidence="1 2">
    <name type="scientific">Aliarcobacter butzleri L348</name>
    <dbReference type="NCBI Taxonomy" id="1447256"/>
    <lineage>
        <taxon>Bacteria</taxon>
        <taxon>Pseudomonadati</taxon>
        <taxon>Campylobacterota</taxon>
        <taxon>Epsilonproteobacteria</taxon>
        <taxon>Campylobacterales</taxon>
        <taxon>Arcobacteraceae</taxon>
        <taxon>Aliarcobacter</taxon>
    </lineage>
</organism>
<evidence type="ECO:0000313" key="1">
    <source>
        <dbReference type="EMBL" id="KLE01095.1"/>
    </source>
</evidence>
<keyword evidence="1" id="KW-0966">Cell projection</keyword>
<dbReference type="AlphaFoldDB" id="A0A0G9K5K7"/>
<dbReference type="Gene3D" id="1.20.1330.10">
    <property type="entry name" value="f41 fragment of flagellin, N-terminal domain"/>
    <property type="match status" value="1"/>
</dbReference>
<evidence type="ECO:0000313" key="2">
    <source>
        <dbReference type="Proteomes" id="UP000035514"/>
    </source>
</evidence>
<accession>A0A0G9K5K7</accession>
<comment type="caution">
    <text evidence="1">The sequence shown here is derived from an EMBL/GenBank/DDBJ whole genome shotgun (WGS) entry which is preliminary data.</text>
</comment>
<sequence>MIAQVNSSLYRLNNLNTTQDKLNYQMGKDKLEYGSDDSMLFGRLSHINDKVLTQTEIKDQLEKTKALNSSADSALAEAKENVFEFVKSELIKANTDTTSEEGLIAIAQNIEGVKQNLLDLANTQVEGQYLFSGSDSSVKAFTMDANGKVTYNGNDSLRKIAVDEGSYRESGVNGFQAFFYTTDSALKGETLTFEADSKILDQEGNEWTLDTVANTLSKKNWDGSFDTLAVTPPTAPATEYSVTVPNTDGARFEAKKNVFDLLDEAINSLRGVDSVGNPLTAEDKKTKISAAQDGIDKVIDNIAVAHADLGARNKTFNNSLDIIESKISQYNKTSTEIGSSNLTEVGIKLKSLELMFSALYSTISQTNQLSLVNYMK</sequence>
<dbReference type="RefSeq" id="WP_046996481.1">
    <property type="nucleotide sequence ID" value="NZ_JAIQ01000075.1"/>
</dbReference>
<dbReference type="Proteomes" id="UP000035514">
    <property type="component" value="Unassembled WGS sequence"/>
</dbReference>